<dbReference type="PANTHER" id="PTHR10890:SF3">
    <property type="entry name" value="CYSTEINE--TRNA LIGASE, CYTOPLASMIC"/>
    <property type="match status" value="1"/>
</dbReference>
<name>A0A4Y7QG01_9AGAM</name>
<feature type="domain" description="tRNA synthetases class I catalytic" evidence="14">
    <location>
        <begin position="36"/>
        <end position="469"/>
    </location>
</feature>
<evidence type="ECO:0000313" key="16">
    <source>
        <dbReference type="EMBL" id="TDL26032.1"/>
    </source>
</evidence>
<dbReference type="InterPro" id="IPR014729">
    <property type="entry name" value="Rossmann-like_a/b/a_fold"/>
</dbReference>
<keyword evidence="11" id="KW-0648">Protein biosynthesis</keyword>
<dbReference type="VEuPathDB" id="FungiDB:BD410DRAFT_784049"/>
<keyword evidence="12" id="KW-0030">Aminoacyl-tRNA synthetase</keyword>
<evidence type="ECO:0000256" key="7">
    <source>
        <dbReference type="ARBA" id="ARBA00022723"/>
    </source>
</evidence>
<dbReference type="NCBIfam" id="TIGR00435">
    <property type="entry name" value="cysS"/>
    <property type="match status" value="1"/>
</dbReference>
<dbReference type="Gene3D" id="3.40.50.620">
    <property type="entry name" value="HUPs"/>
    <property type="match status" value="2"/>
</dbReference>
<evidence type="ECO:0000256" key="6">
    <source>
        <dbReference type="ARBA" id="ARBA00022598"/>
    </source>
</evidence>
<reference evidence="16 17" key="1">
    <citation type="submission" date="2018-06" db="EMBL/GenBank/DDBJ databases">
        <title>A transcriptomic atlas of mushroom development highlights an independent origin of complex multicellularity.</title>
        <authorList>
            <consortium name="DOE Joint Genome Institute"/>
            <person name="Krizsan K."/>
            <person name="Almasi E."/>
            <person name="Merenyi Z."/>
            <person name="Sahu N."/>
            <person name="Viragh M."/>
            <person name="Koszo T."/>
            <person name="Mondo S."/>
            <person name="Kiss B."/>
            <person name="Balint B."/>
            <person name="Kues U."/>
            <person name="Barry K."/>
            <person name="Hegedus J.C."/>
            <person name="Henrissat B."/>
            <person name="Johnson J."/>
            <person name="Lipzen A."/>
            <person name="Ohm R."/>
            <person name="Nagy I."/>
            <person name="Pangilinan J."/>
            <person name="Yan J."/>
            <person name="Xiong Y."/>
            <person name="Grigoriev I.V."/>
            <person name="Hibbett D.S."/>
            <person name="Nagy L.G."/>
        </authorList>
    </citation>
    <scope>NUCLEOTIDE SEQUENCE [LARGE SCALE GENOMIC DNA]</scope>
    <source>
        <strain evidence="16 17">SZMC22713</strain>
    </source>
</reference>
<evidence type="ECO:0000256" key="11">
    <source>
        <dbReference type="ARBA" id="ARBA00022917"/>
    </source>
</evidence>
<evidence type="ECO:0000256" key="10">
    <source>
        <dbReference type="ARBA" id="ARBA00022840"/>
    </source>
</evidence>
<keyword evidence="5" id="KW-0963">Cytoplasm</keyword>
<evidence type="ECO:0000256" key="9">
    <source>
        <dbReference type="ARBA" id="ARBA00022833"/>
    </source>
</evidence>
<dbReference type="EC" id="6.1.1.16" evidence="4"/>
<accession>A0A4Y7QG01</accession>
<keyword evidence="6" id="KW-0436">Ligase</keyword>
<dbReference type="GO" id="GO:0005524">
    <property type="term" value="F:ATP binding"/>
    <property type="evidence" value="ECO:0007669"/>
    <property type="project" value="UniProtKB-KW"/>
</dbReference>
<evidence type="ECO:0000256" key="5">
    <source>
        <dbReference type="ARBA" id="ARBA00022490"/>
    </source>
</evidence>
<evidence type="ECO:0000256" key="13">
    <source>
        <dbReference type="ARBA" id="ARBA00031499"/>
    </source>
</evidence>
<comment type="similarity">
    <text evidence="3">Belongs to the class-I aminoacyl-tRNA synthetase family.</text>
</comment>
<dbReference type="CDD" id="cd00672">
    <property type="entry name" value="CysRS_core"/>
    <property type="match status" value="1"/>
</dbReference>
<dbReference type="InterPro" id="IPR032678">
    <property type="entry name" value="tRNA-synt_1_cat_dom"/>
</dbReference>
<dbReference type="OrthoDB" id="438179at2759"/>
<dbReference type="Pfam" id="PF01406">
    <property type="entry name" value="tRNA-synt_1e"/>
    <property type="match status" value="1"/>
</dbReference>
<evidence type="ECO:0000259" key="15">
    <source>
        <dbReference type="Pfam" id="PF09190"/>
    </source>
</evidence>
<comment type="subcellular location">
    <subcellularLocation>
        <location evidence="2">Cytoplasm</location>
    </subcellularLocation>
</comment>
<evidence type="ECO:0000256" key="8">
    <source>
        <dbReference type="ARBA" id="ARBA00022741"/>
    </source>
</evidence>
<dbReference type="GO" id="GO:0004817">
    <property type="term" value="F:cysteine-tRNA ligase activity"/>
    <property type="evidence" value="ECO:0007669"/>
    <property type="project" value="UniProtKB-EC"/>
</dbReference>
<dbReference type="InterPro" id="IPR015803">
    <property type="entry name" value="Cys-tRNA-ligase"/>
</dbReference>
<proteinExistence type="inferred from homology"/>
<dbReference type="Proteomes" id="UP000294933">
    <property type="component" value="Unassembled WGS sequence"/>
</dbReference>
<dbReference type="GO" id="GO:0046872">
    <property type="term" value="F:metal ion binding"/>
    <property type="evidence" value="ECO:0007669"/>
    <property type="project" value="UniProtKB-KW"/>
</dbReference>
<dbReference type="SUPFAM" id="SSF47323">
    <property type="entry name" value="Anticodon-binding domain of a subclass of class I aminoacyl-tRNA synthetases"/>
    <property type="match status" value="1"/>
</dbReference>
<keyword evidence="10" id="KW-0067">ATP-binding</keyword>
<dbReference type="GO" id="GO:0006423">
    <property type="term" value="P:cysteinyl-tRNA aminoacylation"/>
    <property type="evidence" value="ECO:0007669"/>
    <property type="project" value="InterPro"/>
</dbReference>
<feature type="domain" description="Cysteinyl-tRNA synthetase class Ia DALR" evidence="15">
    <location>
        <begin position="522"/>
        <end position="579"/>
    </location>
</feature>
<dbReference type="Pfam" id="PF09190">
    <property type="entry name" value="DALR_2"/>
    <property type="match status" value="1"/>
</dbReference>
<organism evidence="16 17">
    <name type="scientific">Rickenella mellea</name>
    <dbReference type="NCBI Taxonomy" id="50990"/>
    <lineage>
        <taxon>Eukaryota</taxon>
        <taxon>Fungi</taxon>
        <taxon>Dikarya</taxon>
        <taxon>Basidiomycota</taxon>
        <taxon>Agaricomycotina</taxon>
        <taxon>Agaricomycetes</taxon>
        <taxon>Hymenochaetales</taxon>
        <taxon>Rickenellaceae</taxon>
        <taxon>Rickenella</taxon>
    </lineage>
</organism>
<evidence type="ECO:0000313" key="17">
    <source>
        <dbReference type="Proteomes" id="UP000294933"/>
    </source>
</evidence>
<dbReference type="PANTHER" id="PTHR10890">
    <property type="entry name" value="CYSTEINYL-TRNA SYNTHETASE"/>
    <property type="match status" value="1"/>
</dbReference>
<dbReference type="Gene3D" id="1.20.120.1910">
    <property type="entry name" value="Cysteine-tRNA ligase, C-terminal anti-codon recognition domain"/>
    <property type="match status" value="1"/>
</dbReference>
<dbReference type="SUPFAM" id="SSF52374">
    <property type="entry name" value="Nucleotidylyl transferase"/>
    <property type="match status" value="1"/>
</dbReference>
<evidence type="ECO:0000256" key="2">
    <source>
        <dbReference type="ARBA" id="ARBA00004496"/>
    </source>
</evidence>
<keyword evidence="7" id="KW-0479">Metal-binding</keyword>
<sequence length="776" mass="87865">MSIAQPVWQHPKPMGDDPALRVYNSLTRTKAEFVPRYGKLVKWYNCGPTVYDSSHMGHARNYVTQDILRRIVVDYFGYDVHFVMNITDIDDKIILAARKQHLHQRKRNSLQSLTKDLINEIRGAWTLFFRSEFAKCLPKDYAVVEGDEFHSWLYIVGKVQDTDWKAGCVRRSEKFDMQFKALMQTDSGLKSAEVALAAGNCSLQEAIELVDTSRDVYSFALDEKYKAEVTDHSIFNSMARHWESSFFHDMTRLRVRPPDTLTRVTEYVPEIVAFVQRIVDNGYAYVVDGSVYFDTRAFDSADGHAYAKLQPGSKGDRKLLEDGEGALSKDNVKRYGADFALWKASKPGEPFWPSPWGSGRPGWHIECSVMASEILGDNMDIHSGGVDLAFPHHDNELAQSEAYHNCGQWVNYFLHTGHLHIEGLKMSKSLKNFITIDDILKKYTARQLRLAFLTQQWNAKMDFTESLMTGEVRNIETTLNNFFTTVKAVLQVSSEKATPAGQHQYGHLEHELEAFFHQTQMAFRAALCDSFNTPLAIDVVLKLVSRVNVYLGAKGNTVNGRLVDSSARWVGKMLRIFGLGEGEGDEIGWGEERSDQASLKRDDLVMPYLRALSSFRDGVRRLAIAQEPDAFQRILALSDQLRDNDLVPLGVALDDQEDGKALVKLVDAEQLIRARDEKKALANVKAAKKAATIEAERQKKLQRLEKGRTPPYEMFKPPHVPGGTYCSWDDVGMPLTDGQGNQLSKNAGKKLQKEYLAQEKAHQEYVLWQNSLSKGQ</sequence>
<evidence type="ECO:0000256" key="12">
    <source>
        <dbReference type="ARBA" id="ARBA00023146"/>
    </source>
</evidence>
<gene>
    <name evidence="16" type="ORF">BD410DRAFT_784049</name>
</gene>
<evidence type="ECO:0000259" key="14">
    <source>
        <dbReference type="Pfam" id="PF01406"/>
    </source>
</evidence>
<dbReference type="InterPro" id="IPR009080">
    <property type="entry name" value="tRNAsynth_Ia_anticodon-bd"/>
</dbReference>
<evidence type="ECO:0000256" key="1">
    <source>
        <dbReference type="ARBA" id="ARBA00001947"/>
    </source>
</evidence>
<dbReference type="InterPro" id="IPR024909">
    <property type="entry name" value="Cys-tRNA/MSH_ligase"/>
</dbReference>
<evidence type="ECO:0000256" key="4">
    <source>
        <dbReference type="ARBA" id="ARBA00012832"/>
    </source>
</evidence>
<dbReference type="EMBL" id="ML170162">
    <property type="protein sequence ID" value="TDL26032.1"/>
    <property type="molecule type" value="Genomic_DNA"/>
</dbReference>
<comment type="cofactor">
    <cofactor evidence="1">
        <name>Zn(2+)</name>
        <dbReference type="ChEBI" id="CHEBI:29105"/>
    </cofactor>
</comment>
<keyword evidence="8" id="KW-0547">Nucleotide-binding</keyword>
<protein>
    <recommendedName>
        <fullName evidence="4">cysteine--tRNA ligase</fullName>
        <ecNumber evidence="4">6.1.1.16</ecNumber>
    </recommendedName>
    <alternativeName>
        <fullName evidence="13">Cysteinyl-tRNA synthetase</fullName>
    </alternativeName>
</protein>
<dbReference type="AlphaFoldDB" id="A0A4Y7QG01"/>
<keyword evidence="17" id="KW-1185">Reference proteome</keyword>
<dbReference type="HAMAP" id="MF_00041">
    <property type="entry name" value="Cys_tRNA_synth"/>
    <property type="match status" value="1"/>
</dbReference>
<dbReference type="STRING" id="50990.A0A4Y7QG01"/>
<keyword evidence="9" id="KW-0862">Zinc</keyword>
<evidence type="ECO:0000256" key="3">
    <source>
        <dbReference type="ARBA" id="ARBA00005594"/>
    </source>
</evidence>
<dbReference type="GO" id="GO:0005737">
    <property type="term" value="C:cytoplasm"/>
    <property type="evidence" value="ECO:0007669"/>
    <property type="project" value="UniProtKB-SubCell"/>
</dbReference>
<dbReference type="InterPro" id="IPR015273">
    <property type="entry name" value="Cys-tRNA-synt_Ia_DALR"/>
</dbReference>
<dbReference type="PRINTS" id="PR00983">
    <property type="entry name" value="TRNASYNTHCYS"/>
</dbReference>